<dbReference type="InterPro" id="IPR051681">
    <property type="entry name" value="Ser/Thr_Kinases-Pseudokinases"/>
</dbReference>
<reference evidence="2 3" key="1">
    <citation type="journal article" date="2017" name="Mol. Biol. Evol.">
        <title>The 4-celled Tetrabaena socialis nuclear genome reveals the essential components for genetic control of cell number at the origin of multicellularity in the volvocine lineage.</title>
        <authorList>
            <person name="Featherston J."/>
            <person name="Arakaki Y."/>
            <person name="Hanschen E.R."/>
            <person name="Ferris P.J."/>
            <person name="Michod R.E."/>
            <person name="Olson B.J.S.C."/>
            <person name="Nozaki H."/>
            <person name="Durand P.M."/>
        </authorList>
    </citation>
    <scope>NUCLEOTIDE SEQUENCE [LARGE SCALE GENOMIC DNA]</scope>
    <source>
        <strain evidence="2 3">NIES-571</strain>
    </source>
</reference>
<dbReference type="Pfam" id="PF07714">
    <property type="entry name" value="PK_Tyr_Ser-Thr"/>
    <property type="match status" value="1"/>
</dbReference>
<dbReference type="OrthoDB" id="548589at2759"/>
<dbReference type="AlphaFoldDB" id="A0A2J7ZLD2"/>
<organism evidence="2 3">
    <name type="scientific">Tetrabaena socialis</name>
    <dbReference type="NCBI Taxonomy" id="47790"/>
    <lineage>
        <taxon>Eukaryota</taxon>
        <taxon>Viridiplantae</taxon>
        <taxon>Chlorophyta</taxon>
        <taxon>core chlorophytes</taxon>
        <taxon>Chlorophyceae</taxon>
        <taxon>CS clade</taxon>
        <taxon>Chlamydomonadales</taxon>
        <taxon>Tetrabaenaceae</taxon>
        <taxon>Tetrabaena</taxon>
    </lineage>
</organism>
<dbReference type="Proteomes" id="UP000236333">
    <property type="component" value="Unassembled WGS sequence"/>
</dbReference>
<dbReference type="GO" id="GO:0004674">
    <property type="term" value="F:protein serine/threonine kinase activity"/>
    <property type="evidence" value="ECO:0007669"/>
    <property type="project" value="TreeGrafter"/>
</dbReference>
<evidence type="ECO:0000259" key="1">
    <source>
        <dbReference type="PROSITE" id="PS50011"/>
    </source>
</evidence>
<dbReference type="PANTHER" id="PTHR44329:SF289">
    <property type="entry name" value="SERINE_THREONINE-PROTEIN KINASE VIK"/>
    <property type="match status" value="1"/>
</dbReference>
<dbReference type="InterPro" id="IPR011009">
    <property type="entry name" value="Kinase-like_dom_sf"/>
</dbReference>
<dbReference type="Gene3D" id="1.10.510.10">
    <property type="entry name" value="Transferase(Phosphotransferase) domain 1"/>
    <property type="match status" value="1"/>
</dbReference>
<sequence length="150" mass="16207">MLSTYLSTRQAMLEAAIATTLYHPNVINTYAYDIKPLRMCPAPPSSAGTASNRGGDTIMSADGGGIMDWKLYIIQEYCDGGTLRDALDGSRFLDPDTGLGQMEVAVRVAMEVAEGMVYIHARHIIHGGGSGRGFVCACVRKGVRSCEKEW</sequence>
<gene>
    <name evidence="2" type="ORF">TSOC_013058</name>
</gene>
<comment type="caution">
    <text evidence="2">The sequence shown here is derived from an EMBL/GenBank/DDBJ whole genome shotgun (WGS) entry which is preliminary data.</text>
</comment>
<dbReference type="PANTHER" id="PTHR44329">
    <property type="entry name" value="SERINE/THREONINE-PROTEIN KINASE TNNI3K-RELATED"/>
    <property type="match status" value="1"/>
</dbReference>
<dbReference type="InterPro" id="IPR001245">
    <property type="entry name" value="Ser-Thr/Tyr_kinase_cat_dom"/>
</dbReference>
<feature type="domain" description="Protein kinase" evidence="1">
    <location>
        <begin position="1"/>
        <end position="150"/>
    </location>
</feature>
<dbReference type="SUPFAM" id="SSF56112">
    <property type="entry name" value="Protein kinase-like (PK-like)"/>
    <property type="match status" value="1"/>
</dbReference>
<keyword evidence="3" id="KW-1185">Reference proteome</keyword>
<proteinExistence type="predicted"/>
<accession>A0A2J7ZLD2</accession>
<protein>
    <recommendedName>
        <fullName evidence="1">Protein kinase domain-containing protein</fullName>
    </recommendedName>
</protein>
<evidence type="ECO:0000313" key="3">
    <source>
        <dbReference type="Proteomes" id="UP000236333"/>
    </source>
</evidence>
<name>A0A2J7ZLD2_9CHLO</name>
<evidence type="ECO:0000313" key="2">
    <source>
        <dbReference type="EMBL" id="PNH01072.1"/>
    </source>
</evidence>
<dbReference type="GO" id="GO:0005524">
    <property type="term" value="F:ATP binding"/>
    <property type="evidence" value="ECO:0007669"/>
    <property type="project" value="InterPro"/>
</dbReference>
<dbReference type="EMBL" id="PGGS01001025">
    <property type="protein sequence ID" value="PNH01072.1"/>
    <property type="molecule type" value="Genomic_DNA"/>
</dbReference>
<dbReference type="PROSITE" id="PS50011">
    <property type="entry name" value="PROTEIN_KINASE_DOM"/>
    <property type="match status" value="1"/>
</dbReference>
<dbReference type="InterPro" id="IPR000719">
    <property type="entry name" value="Prot_kinase_dom"/>
</dbReference>